<feature type="domain" description="TIR" evidence="1">
    <location>
        <begin position="61"/>
        <end position="146"/>
    </location>
</feature>
<dbReference type="EMBL" id="FNKK01000002">
    <property type="protein sequence ID" value="SDR27983.1"/>
    <property type="molecule type" value="Genomic_DNA"/>
</dbReference>
<name>A0A1H1HRF0_9ACTN</name>
<organism evidence="2 3">
    <name type="scientific">Thermostaphylospora chromogena</name>
    <dbReference type="NCBI Taxonomy" id="35622"/>
    <lineage>
        <taxon>Bacteria</taxon>
        <taxon>Bacillati</taxon>
        <taxon>Actinomycetota</taxon>
        <taxon>Actinomycetes</taxon>
        <taxon>Streptosporangiales</taxon>
        <taxon>Thermomonosporaceae</taxon>
        <taxon>Thermostaphylospora</taxon>
    </lineage>
</organism>
<accession>A0A1H1HRF0</accession>
<dbReference type="Proteomes" id="UP000217103">
    <property type="component" value="Unassembled WGS sequence"/>
</dbReference>
<proteinExistence type="predicted"/>
<keyword evidence="3" id="KW-1185">Reference proteome</keyword>
<dbReference type="InterPro" id="IPR035897">
    <property type="entry name" value="Toll_tir_struct_dom_sf"/>
</dbReference>
<protein>
    <submittedName>
        <fullName evidence="2">FxsC C-terminal domain-containing protein</fullName>
    </submittedName>
</protein>
<dbReference type="NCBIfam" id="TIGR04276">
    <property type="entry name" value="FxsC_Cterm"/>
    <property type="match status" value="1"/>
</dbReference>
<dbReference type="NCBIfam" id="NF040588">
    <property type="entry name" value="FxsC_Nterm"/>
    <property type="match status" value="1"/>
</dbReference>
<dbReference type="Gene3D" id="3.40.50.10140">
    <property type="entry name" value="Toll/interleukin-1 receptor homology (TIR) domain"/>
    <property type="match status" value="1"/>
</dbReference>
<sequence>MASMTPAGDGVGRPYFFLSYAHIPRSDPSVKDPNFWVTKFFRTLCEHIVHLTQASPDEAGYMDRELQIGDNWPEELSRKLSTCRVFVPLYSPRYFESEHCGKEWAAFLSRAGGQGGPKAIVPALWTPERGLNLPAAAKDIQFNHADISPRYAEEGLYKIIKLNKYRSQYQEATIALANRIIEIANENPMPERQIADYRSVPSAFDHSEPERPVTLTVIAPDLSDLPEGRSPYHYGRTAREWDPFRDHNGSRPLADLASELVRARGFRPEVGSLTDHLDALCAEEPQSPGVVLIDPWVVTGERWRALLRRIACPNRQWIAVVVPWNSDDRELMEHGRWLRERLEEVLNVKLHEPACAPSVPTRSAFQIALTEALDKASQQYLKYAPAYPPVGEKVDKPRLAGPEE</sequence>
<dbReference type="AlphaFoldDB" id="A0A1H1HRF0"/>
<dbReference type="InterPro" id="IPR000157">
    <property type="entry name" value="TIR_dom"/>
</dbReference>
<evidence type="ECO:0000259" key="1">
    <source>
        <dbReference type="Pfam" id="PF13676"/>
    </source>
</evidence>
<dbReference type="OrthoDB" id="9150238at2"/>
<dbReference type="InterPro" id="IPR047603">
    <property type="entry name" value="FxsC_N"/>
</dbReference>
<evidence type="ECO:0000313" key="3">
    <source>
        <dbReference type="Proteomes" id="UP000217103"/>
    </source>
</evidence>
<dbReference type="Pfam" id="PF13676">
    <property type="entry name" value="TIR_2"/>
    <property type="match status" value="1"/>
</dbReference>
<dbReference type="STRING" id="35622.SAMN04489764_4733"/>
<evidence type="ECO:0000313" key="2">
    <source>
        <dbReference type="EMBL" id="SDR27983.1"/>
    </source>
</evidence>
<dbReference type="GO" id="GO:0007165">
    <property type="term" value="P:signal transduction"/>
    <property type="evidence" value="ECO:0007669"/>
    <property type="project" value="InterPro"/>
</dbReference>
<dbReference type="SUPFAM" id="SSF52200">
    <property type="entry name" value="Toll/Interleukin receptor TIR domain"/>
    <property type="match status" value="1"/>
</dbReference>
<dbReference type="InterPro" id="IPR026367">
    <property type="entry name" value="FxsC_C"/>
</dbReference>
<reference evidence="2 3" key="1">
    <citation type="submission" date="2016-10" db="EMBL/GenBank/DDBJ databases">
        <authorList>
            <person name="de Groot N.N."/>
        </authorList>
    </citation>
    <scope>NUCLEOTIDE SEQUENCE [LARGE SCALE GENOMIC DNA]</scope>
    <source>
        <strain evidence="2 3">DSM 43794</strain>
    </source>
</reference>
<gene>
    <name evidence="2" type="ORF">SAMN04489764_4733</name>
</gene>
<dbReference type="RefSeq" id="WP_093262055.1">
    <property type="nucleotide sequence ID" value="NZ_FNKK01000002.1"/>
</dbReference>